<dbReference type="EMBL" id="NEDP02002241">
    <property type="protein sequence ID" value="OWF51489.1"/>
    <property type="molecule type" value="Genomic_DNA"/>
</dbReference>
<dbReference type="AlphaFoldDB" id="A0A210QS03"/>
<protein>
    <submittedName>
        <fullName evidence="1">Uncharacterized protein C1orf53</fullName>
    </submittedName>
</protein>
<dbReference type="PANTHER" id="PTHR21037:SF2">
    <property type="entry name" value="SIMILAR TO NOVEL PROTEIN"/>
    <property type="match status" value="1"/>
</dbReference>
<keyword evidence="2" id="KW-1185">Reference proteome</keyword>
<evidence type="ECO:0000313" key="1">
    <source>
        <dbReference type="EMBL" id="OWF51489.1"/>
    </source>
</evidence>
<gene>
    <name evidence="1" type="ORF">KP79_PYT03846</name>
</gene>
<organism evidence="1 2">
    <name type="scientific">Mizuhopecten yessoensis</name>
    <name type="common">Japanese scallop</name>
    <name type="synonym">Patinopecten yessoensis</name>
    <dbReference type="NCBI Taxonomy" id="6573"/>
    <lineage>
        <taxon>Eukaryota</taxon>
        <taxon>Metazoa</taxon>
        <taxon>Spiralia</taxon>
        <taxon>Lophotrochozoa</taxon>
        <taxon>Mollusca</taxon>
        <taxon>Bivalvia</taxon>
        <taxon>Autobranchia</taxon>
        <taxon>Pteriomorphia</taxon>
        <taxon>Pectinida</taxon>
        <taxon>Pectinoidea</taxon>
        <taxon>Pectinidae</taxon>
        <taxon>Mizuhopecten</taxon>
    </lineage>
</organism>
<accession>A0A210QS03</accession>
<dbReference type="PANTHER" id="PTHR21037">
    <property type="entry name" value="39S RIBOSOMAL PROTEIN L14, MITOCHONDRIAL"/>
    <property type="match status" value="1"/>
</dbReference>
<dbReference type="Pfam" id="PF17653">
    <property type="entry name" value="DUF5522"/>
    <property type="match status" value="1"/>
</dbReference>
<dbReference type="Proteomes" id="UP000242188">
    <property type="component" value="Unassembled WGS sequence"/>
</dbReference>
<dbReference type="InterPro" id="IPR040807">
    <property type="entry name" value="DUF5522"/>
</dbReference>
<reference evidence="1 2" key="1">
    <citation type="journal article" date="2017" name="Nat. Ecol. Evol.">
        <title>Scallop genome provides insights into evolution of bilaterian karyotype and development.</title>
        <authorList>
            <person name="Wang S."/>
            <person name="Zhang J."/>
            <person name="Jiao W."/>
            <person name="Li J."/>
            <person name="Xun X."/>
            <person name="Sun Y."/>
            <person name="Guo X."/>
            <person name="Huan P."/>
            <person name="Dong B."/>
            <person name="Zhang L."/>
            <person name="Hu X."/>
            <person name="Sun X."/>
            <person name="Wang J."/>
            <person name="Zhao C."/>
            <person name="Wang Y."/>
            <person name="Wang D."/>
            <person name="Huang X."/>
            <person name="Wang R."/>
            <person name="Lv J."/>
            <person name="Li Y."/>
            <person name="Zhang Z."/>
            <person name="Liu B."/>
            <person name="Lu W."/>
            <person name="Hui Y."/>
            <person name="Liang J."/>
            <person name="Zhou Z."/>
            <person name="Hou R."/>
            <person name="Li X."/>
            <person name="Liu Y."/>
            <person name="Li H."/>
            <person name="Ning X."/>
            <person name="Lin Y."/>
            <person name="Zhao L."/>
            <person name="Xing Q."/>
            <person name="Dou J."/>
            <person name="Li Y."/>
            <person name="Mao J."/>
            <person name="Guo H."/>
            <person name="Dou H."/>
            <person name="Li T."/>
            <person name="Mu C."/>
            <person name="Jiang W."/>
            <person name="Fu Q."/>
            <person name="Fu X."/>
            <person name="Miao Y."/>
            <person name="Liu J."/>
            <person name="Yu Q."/>
            <person name="Li R."/>
            <person name="Liao H."/>
            <person name="Li X."/>
            <person name="Kong Y."/>
            <person name="Jiang Z."/>
            <person name="Chourrout D."/>
            <person name="Li R."/>
            <person name="Bao Z."/>
        </authorList>
    </citation>
    <scope>NUCLEOTIDE SEQUENCE [LARGE SCALE GENOMIC DNA]</scope>
    <source>
        <strain evidence="1 2">PY_sf001</strain>
    </source>
</reference>
<sequence>MKLFPVRTFCPGIKSITSRVSSIAWMFSFKQKTVCDKGHGTSSHKNELGIVNKNVNRACSIQFVRNSGSFLGVPINRVVVCGHRVGELTQCPIRLFSAVSSEGESDMTWEELVDYSRLSPQERNTHERHKKAVREKQSFYADPMTGYQVMTRYGHLKRGDCCGNACRHCPYQHKRVAEEDKKMIFNSAFFVRSGEFQDT</sequence>
<name>A0A210QS03_MIZYE</name>
<evidence type="ECO:0000313" key="2">
    <source>
        <dbReference type="Proteomes" id="UP000242188"/>
    </source>
</evidence>
<comment type="caution">
    <text evidence="1">The sequence shown here is derived from an EMBL/GenBank/DDBJ whole genome shotgun (WGS) entry which is preliminary data.</text>
</comment>
<proteinExistence type="predicted"/>
<dbReference type="OrthoDB" id="274765at2759"/>